<keyword evidence="1" id="KW-1133">Transmembrane helix</keyword>
<dbReference type="AlphaFoldDB" id="A0A848LNZ5"/>
<sequence>MHTTMTTKWDVKVLGSVGAGLLAMAAVFLWRDLQVPRELLLTVAACVAAGLALVRIPMTRGLLGPIAVLTCAVAGGLWYGATKQELLLVGLAVTLAVSVVTLLRSRPGPGEAPDRVRDVLSWYGLTTAAIAASWSFYFHYLTLGIAEDNVARRLVLTLGWLVVGVALVLTGRQRGTPVMRDAGFAFVAIAVGKALLYDTMNLHGTLRVAGLAVAGALMLGAAWLTSRAPAASRSA</sequence>
<name>A0A848LNZ5_9BACT</name>
<feature type="transmembrane region" description="Helical" evidence="1">
    <location>
        <begin position="86"/>
        <end position="103"/>
    </location>
</feature>
<feature type="transmembrane region" description="Helical" evidence="1">
    <location>
        <begin position="119"/>
        <end position="138"/>
    </location>
</feature>
<keyword evidence="1" id="KW-0472">Membrane</keyword>
<evidence type="ECO:0000313" key="2">
    <source>
        <dbReference type="EMBL" id="NMO19323.1"/>
    </source>
</evidence>
<reference evidence="2 3" key="1">
    <citation type="submission" date="2020-04" db="EMBL/GenBank/DDBJ databases">
        <title>Draft genome of Pyxidicoccus fallax type strain.</title>
        <authorList>
            <person name="Whitworth D.E."/>
        </authorList>
    </citation>
    <scope>NUCLEOTIDE SEQUENCE [LARGE SCALE GENOMIC DNA]</scope>
    <source>
        <strain evidence="2 3">DSM 14698</strain>
    </source>
</reference>
<keyword evidence="3" id="KW-1185">Reference proteome</keyword>
<dbReference type="EMBL" id="JABBJJ010000178">
    <property type="protein sequence ID" value="NMO19323.1"/>
    <property type="molecule type" value="Genomic_DNA"/>
</dbReference>
<accession>A0A848LNZ5</accession>
<dbReference type="Pfam" id="PF10101">
    <property type="entry name" value="DUF2339"/>
    <property type="match status" value="1"/>
</dbReference>
<organism evidence="2 3">
    <name type="scientific">Pyxidicoccus fallax</name>
    <dbReference type="NCBI Taxonomy" id="394095"/>
    <lineage>
        <taxon>Bacteria</taxon>
        <taxon>Pseudomonadati</taxon>
        <taxon>Myxococcota</taxon>
        <taxon>Myxococcia</taxon>
        <taxon>Myxococcales</taxon>
        <taxon>Cystobacterineae</taxon>
        <taxon>Myxococcaceae</taxon>
        <taxon>Pyxidicoccus</taxon>
    </lineage>
</organism>
<dbReference type="InterPro" id="IPR019286">
    <property type="entry name" value="DUF2339_TM"/>
</dbReference>
<protein>
    <submittedName>
        <fullName evidence="2">DUF2339 domain-containing protein</fullName>
    </submittedName>
</protein>
<keyword evidence="1" id="KW-0812">Transmembrane</keyword>
<comment type="caution">
    <text evidence="2">The sequence shown here is derived from an EMBL/GenBank/DDBJ whole genome shotgun (WGS) entry which is preliminary data.</text>
</comment>
<feature type="transmembrane region" description="Helical" evidence="1">
    <location>
        <begin position="12"/>
        <end position="30"/>
    </location>
</feature>
<feature type="transmembrane region" description="Helical" evidence="1">
    <location>
        <begin position="150"/>
        <end position="170"/>
    </location>
</feature>
<evidence type="ECO:0000313" key="3">
    <source>
        <dbReference type="Proteomes" id="UP000518300"/>
    </source>
</evidence>
<proteinExistence type="predicted"/>
<feature type="transmembrane region" description="Helical" evidence="1">
    <location>
        <begin position="61"/>
        <end position="80"/>
    </location>
</feature>
<dbReference type="Proteomes" id="UP000518300">
    <property type="component" value="Unassembled WGS sequence"/>
</dbReference>
<gene>
    <name evidence="2" type="ORF">HG543_31295</name>
</gene>
<feature type="transmembrane region" description="Helical" evidence="1">
    <location>
        <begin position="206"/>
        <end position="225"/>
    </location>
</feature>
<evidence type="ECO:0000256" key="1">
    <source>
        <dbReference type="SAM" id="Phobius"/>
    </source>
</evidence>